<comment type="caution">
    <text evidence="2">The sequence shown here is derived from an EMBL/GenBank/DDBJ whole genome shotgun (WGS) entry which is preliminary data.</text>
</comment>
<feature type="region of interest" description="Disordered" evidence="1">
    <location>
        <begin position="1"/>
        <end position="25"/>
    </location>
</feature>
<keyword evidence="3" id="KW-1185">Reference proteome</keyword>
<dbReference type="EMBL" id="CAWUFR010000166">
    <property type="protein sequence ID" value="CAK6970849.1"/>
    <property type="molecule type" value="Genomic_DNA"/>
</dbReference>
<protein>
    <submittedName>
        <fullName evidence="2">Uncharacterized protein</fullName>
    </submittedName>
</protein>
<reference evidence="2 3" key="1">
    <citation type="submission" date="2024-01" db="EMBL/GenBank/DDBJ databases">
        <authorList>
            <person name="Alioto T."/>
            <person name="Alioto T."/>
            <person name="Gomez Garrido J."/>
        </authorList>
    </citation>
    <scope>NUCLEOTIDE SEQUENCE [LARGE SCALE GENOMIC DNA]</scope>
</reference>
<gene>
    <name evidence="2" type="ORF">FSCOSCO3_A036414</name>
</gene>
<proteinExistence type="predicted"/>
<organism evidence="2 3">
    <name type="scientific">Scomber scombrus</name>
    <name type="common">Atlantic mackerel</name>
    <name type="synonym">Scomber vernalis</name>
    <dbReference type="NCBI Taxonomy" id="13677"/>
    <lineage>
        <taxon>Eukaryota</taxon>
        <taxon>Metazoa</taxon>
        <taxon>Chordata</taxon>
        <taxon>Craniata</taxon>
        <taxon>Vertebrata</taxon>
        <taxon>Euteleostomi</taxon>
        <taxon>Actinopterygii</taxon>
        <taxon>Neopterygii</taxon>
        <taxon>Teleostei</taxon>
        <taxon>Neoteleostei</taxon>
        <taxon>Acanthomorphata</taxon>
        <taxon>Pelagiaria</taxon>
        <taxon>Scombriformes</taxon>
        <taxon>Scombridae</taxon>
        <taxon>Scomber</taxon>
    </lineage>
</organism>
<dbReference type="Proteomes" id="UP001314229">
    <property type="component" value="Unassembled WGS sequence"/>
</dbReference>
<evidence type="ECO:0000256" key="1">
    <source>
        <dbReference type="SAM" id="MobiDB-lite"/>
    </source>
</evidence>
<evidence type="ECO:0000313" key="2">
    <source>
        <dbReference type="EMBL" id="CAK6970849.1"/>
    </source>
</evidence>
<accession>A0AAV1PJS7</accession>
<name>A0AAV1PJS7_SCOSC</name>
<feature type="compositionally biased region" description="Basic and acidic residues" evidence="1">
    <location>
        <begin position="7"/>
        <end position="19"/>
    </location>
</feature>
<dbReference type="AlphaFoldDB" id="A0AAV1PJS7"/>
<evidence type="ECO:0000313" key="3">
    <source>
        <dbReference type="Proteomes" id="UP001314229"/>
    </source>
</evidence>
<sequence>MELNDSEANRFCESNDSREKHRRAQQKGHVTVFVSTYPPIYRHCSQLLSNKWRCKKEKNKQEHRSDFLRLETERFRCIKSCSQKKTDVISVCVKNDLIHSGEDVDRWIEGWMYVCMYGRRDEHTFGVDLSVNCHNCQNGTSDTQLGDVGEELLLVDESVVIHTSSQRANAACVFPLPVEPYGTLQRRLSNCL</sequence>